<dbReference type="PIRSF" id="PIRSF015614">
    <property type="entry name" value="TRAF"/>
    <property type="match status" value="1"/>
</dbReference>
<dbReference type="PROSITE" id="PS50145">
    <property type="entry name" value="ZF_TRAF"/>
    <property type="match status" value="2"/>
</dbReference>
<dbReference type="GO" id="GO:0008270">
    <property type="term" value="F:zinc ion binding"/>
    <property type="evidence" value="ECO:0007669"/>
    <property type="project" value="UniProtKB-KW"/>
</dbReference>
<protein>
    <submittedName>
        <fullName evidence="12">RING-type E3 ubiquitin transferase</fullName>
    </submittedName>
</protein>
<evidence type="ECO:0000259" key="9">
    <source>
        <dbReference type="PROSITE" id="PS50144"/>
    </source>
</evidence>
<dbReference type="Proteomes" id="UP000492821">
    <property type="component" value="Unassembled WGS sequence"/>
</dbReference>
<dbReference type="Pfam" id="PF21355">
    <property type="entry name" value="TRAF-mep_MATH"/>
    <property type="match status" value="1"/>
</dbReference>
<evidence type="ECO:0000256" key="4">
    <source>
        <dbReference type="ARBA" id="ARBA00022737"/>
    </source>
</evidence>
<comment type="subcellular location">
    <subcellularLocation>
        <location evidence="1">Cytoplasm</location>
    </subcellularLocation>
</comment>
<dbReference type="InterPro" id="IPR001293">
    <property type="entry name" value="Znf_TRAF"/>
</dbReference>
<feature type="domain" description="TRAF-type" evidence="10">
    <location>
        <begin position="157"/>
        <end position="203"/>
    </location>
</feature>
<dbReference type="InterPro" id="IPR001841">
    <property type="entry name" value="Znf_RING"/>
</dbReference>
<dbReference type="InterPro" id="IPR008974">
    <property type="entry name" value="TRAF-like"/>
</dbReference>
<dbReference type="InterPro" id="IPR012227">
    <property type="entry name" value="TNF_rcpt-assoc_TRAF_met"/>
</dbReference>
<keyword evidence="5 7" id="KW-0863">Zinc-finger</keyword>
<evidence type="ECO:0000256" key="1">
    <source>
        <dbReference type="ARBA" id="ARBA00004496"/>
    </source>
</evidence>
<dbReference type="InterPro" id="IPR017907">
    <property type="entry name" value="Znf_RING_CS"/>
</dbReference>
<dbReference type="GO" id="GO:0042981">
    <property type="term" value="P:regulation of apoptotic process"/>
    <property type="evidence" value="ECO:0007669"/>
    <property type="project" value="InterPro"/>
</dbReference>
<organism evidence="11 12">
    <name type="scientific">Panagrellus redivivus</name>
    <name type="common">Microworm</name>
    <dbReference type="NCBI Taxonomy" id="6233"/>
    <lineage>
        <taxon>Eukaryota</taxon>
        <taxon>Metazoa</taxon>
        <taxon>Ecdysozoa</taxon>
        <taxon>Nematoda</taxon>
        <taxon>Chromadorea</taxon>
        <taxon>Rhabditida</taxon>
        <taxon>Tylenchina</taxon>
        <taxon>Panagrolaimomorpha</taxon>
        <taxon>Panagrolaimoidea</taxon>
        <taxon>Panagrolaimidae</taxon>
        <taxon>Panagrellus</taxon>
    </lineage>
</organism>
<evidence type="ECO:0000259" key="8">
    <source>
        <dbReference type="PROSITE" id="PS50089"/>
    </source>
</evidence>
<evidence type="ECO:0000256" key="3">
    <source>
        <dbReference type="ARBA" id="ARBA00022723"/>
    </source>
</evidence>
<evidence type="ECO:0000256" key="2">
    <source>
        <dbReference type="ARBA" id="ARBA00022490"/>
    </source>
</evidence>
<sequence>MEKENNAPIDIVFTEELPADVICKKCGQVLRRPLKVEPCGHHLCTACLTPEMVTCPECAAIIEHEKTTPDKTLQRRIRKLGVQCTYKDNGCPWQGELRQLESHTSLCEFADSLCPNGCGTLIAKGDLDRHIAEDCLKRSTVCEYCKKSIPFKTVKNHLKACPEAIIDCPNGCDLKGRPRRIINDHLDICPRKGSVCPFGEFGCDYTGGKANLQKHIKNEPITHLNLLLNGLLSVRELFAELQLNFEALNRNMDAFGAKVDASSRFCATGQFIWRIDGYSSKLAEAKSGSVPQIASEPFTTGKHGYKLEMSAALWGDGEAHGKSLSVYLTILKGEYDALISWPFVHRVTFTLVDQNPNFEARQHLAHVVTPRASPVNDAFLERPTTDRNAAFGAAEMCELGQVERFVQNDALFIQCAVEVNNFVVL</sequence>
<accession>A0A7E4W4J1</accession>
<feature type="domain" description="MATH" evidence="9">
    <location>
        <begin position="268"/>
        <end position="417"/>
    </location>
</feature>
<dbReference type="PANTHER" id="PTHR10131:SF151">
    <property type="entry name" value="TNF RECEPTOR ASSOCIATED FACTOR (TRAF) HOMOLOG"/>
    <property type="match status" value="1"/>
</dbReference>
<dbReference type="GO" id="GO:0007165">
    <property type="term" value="P:signal transduction"/>
    <property type="evidence" value="ECO:0007669"/>
    <property type="project" value="InterPro"/>
</dbReference>
<evidence type="ECO:0000313" key="11">
    <source>
        <dbReference type="Proteomes" id="UP000492821"/>
    </source>
</evidence>
<feature type="domain" description="RING-type" evidence="8">
    <location>
        <begin position="23"/>
        <end position="58"/>
    </location>
</feature>
<dbReference type="GO" id="GO:0043122">
    <property type="term" value="P:regulation of canonical NF-kappaB signal transduction"/>
    <property type="evidence" value="ECO:0007669"/>
    <property type="project" value="TreeGrafter"/>
</dbReference>
<dbReference type="InterPro" id="IPR002083">
    <property type="entry name" value="MATH/TRAF_dom"/>
</dbReference>
<dbReference type="SUPFAM" id="SSF57850">
    <property type="entry name" value="RING/U-box"/>
    <property type="match status" value="1"/>
</dbReference>
<name>A0A7E4W4J1_PANRE</name>
<evidence type="ECO:0000256" key="6">
    <source>
        <dbReference type="ARBA" id="ARBA00022833"/>
    </source>
</evidence>
<evidence type="ECO:0000256" key="5">
    <source>
        <dbReference type="ARBA" id="ARBA00022771"/>
    </source>
</evidence>
<dbReference type="WBParaSite" id="Pan_g6252.t1">
    <property type="protein sequence ID" value="Pan_g6252.t1"/>
    <property type="gene ID" value="Pan_g6252"/>
</dbReference>
<dbReference type="PROSITE" id="PS50089">
    <property type="entry name" value="ZF_RING_2"/>
    <property type="match status" value="1"/>
</dbReference>
<dbReference type="AlphaFoldDB" id="A0A7E4W4J1"/>
<keyword evidence="11" id="KW-1185">Reference proteome</keyword>
<feature type="zinc finger region" description="TRAF-type" evidence="7">
    <location>
        <begin position="102"/>
        <end position="155"/>
    </location>
</feature>
<keyword evidence="3 7" id="KW-0479">Metal-binding</keyword>
<feature type="domain" description="TRAF-type" evidence="10">
    <location>
        <begin position="102"/>
        <end position="155"/>
    </location>
</feature>
<proteinExistence type="predicted"/>
<dbReference type="Pfam" id="PF02176">
    <property type="entry name" value="zf-TRAF"/>
    <property type="match status" value="1"/>
</dbReference>
<keyword evidence="6 7" id="KW-0862">Zinc</keyword>
<dbReference type="PROSITE" id="PS50144">
    <property type="entry name" value="MATH"/>
    <property type="match status" value="1"/>
</dbReference>
<dbReference type="PANTHER" id="PTHR10131">
    <property type="entry name" value="TNF RECEPTOR ASSOCIATED FACTOR"/>
    <property type="match status" value="1"/>
</dbReference>
<evidence type="ECO:0000256" key="7">
    <source>
        <dbReference type="PROSITE-ProRule" id="PRU00207"/>
    </source>
</evidence>
<evidence type="ECO:0000313" key="12">
    <source>
        <dbReference type="WBParaSite" id="Pan_g6252.t1"/>
    </source>
</evidence>
<dbReference type="InterPro" id="IPR049342">
    <property type="entry name" value="TRAF1-6_MATH_dom"/>
</dbReference>
<dbReference type="Gene3D" id="3.30.40.10">
    <property type="entry name" value="Zinc/RING finger domain, C3HC4 (zinc finger)"/>
    <property type="match status" value="3"/>
</dbReference>
<evidence type="ECO:0000259" key="10">
    <source>
        <dbReference type="PROSITE" id="PS50145"/>
    </source>
</evidence>
<dbReference type="Gene3D" id="2.60.210.10">
    <property type="entry name" value="Apoptosis, Tumor Necrosis Factor Receptor Associated Protein 2, Chain A"/>
    <property type="match status" value="1"/>
</dbReference>
<reference evidence="12" key="2">
    <citation type="submission" date="2020-10" db="UniProtKB">
        <authorList>
            <consortium name="WormBaseParasite"/>
        </authorList>
    </citation>
    <scope>IDENTIFICATION</scope>
</reference>
<dbReference type="GO" id="GO:0005737">
    <property type="term" value="C:cytoplasm"/>
    <property type="evidence" value="ECO:0007669"/>
    <property type="project" value="UniProtKB-SubCell"/>
</dbReference>
<keyword evidence="2" id="KW-0963">Cytoplasm</keyword>
<dbReference type="SUPFAM" id="SSF49599">
    <property type="entry name" value="TRAF domain-like"/>
    <property type="match status" value="4"/>
</dbReference>
<dbReference type="InterPro" id="IPR013083">
    <property type="entry name" value="Znf_RING/FYVE/PHD"/>
</dbReference>
<feature type="zinc finger region" description="TRAF-type" evidence="7">
    <location>
        <begin position="157"/>
        <end position="203"/>
    </location>
</feature>
<dbReference type="CDD" id="cd00270">
    <property type="entry name" value="MATH_TRAF_C"/>
    <property type="match status" value="1"/>
</dbReference>
<dbReference type="PROSITE" id="PS00518">
    <property type="entry name" value="ZF_RING_1"/>
    <property type="match status" value="1"/>
</dbReference>
<reference evidence="11" key="1">
    <citation type="journal article" date="2013" name="Genetics">
        <title>The draft genome and transcriptome of Panagrellus redivivus are shaped by the harsh demands of a free-living lifestyle.</title>
        <authorList>
            <person name="Srinivasan J."/>
            <person name="Dillman A.R."/>
            <person name="Macchietto M.G."/>
            <person name="Heikkinen L."/>
            <person name="Lakso M."/>
            <person name="Fracchia K.M."/>
            <person name="Antoshechkin I."/>
            <person name="Mortazavi A."/>
            <person name="Wong G."/>
            <person name="Sternberg P.W."/>
        </authorList>
    </citation>
    <scope>NUCLEOTIDE SEQUENCE [LARGE SCALE GENOMIC DNA]</scope>
    <source>
        <strain evidence="11">MT8872</strain>
    </source>
</reference>
<keyword evidence="4" id="KW-0677">Repeat</keyword>